<dbReference type="AlphaFoldDB" id="A0A239AIU8"/>
<keyword evidence="1" id="KW-0812">Transmembrane</keyword>
<dbReference type="Pfam" id="PF07452">
    <property type="entry name" value="CHRD"/>
    <property type="match status" value="1"/>
</dbReference>
<evidence type="ECO:0000256" key="1">
    <source>
        <dbReference type="SAM" id="Phobius"/>
    </source>
</evidence>
<accession>A0A239AIU8</accession>
<keyword evidence="5" id="KW-1185">Reference proteome</keyword>
<dbReference type="RefSeq" id="WP_089338958.1">
    <property type="nucleotide sequence ID" value="NZ_FZNO01000046.1"/>
</dbReference>
<name>A0A239AIU8_9ACTN</name>
<feature type="domain" description="CHRD" evidence="3">
    <location>
        <begin position="46"/>
        <end position="188"/>
    </location>
</feature>
<reference evidence="4 5" key="1">
    <citation type="submission" date="2017-06" db="EMBL/GenBank/DDBJ databases">
        <authorList>
            <person name="Kim H.J."/>
            <person name="Triplett B.A."/>
        </authorList>
    </citation>
    <scope>NUCLEOTIDE SEQUENCE [LARGE SCALE GENOMIC DNA]</scope>
    <source>
        <strain evidence="4 5">DSM 44272</strain>
    </source>
</reference>
<proteinExistence type="predicted"/>
<sequence>MTRQGNTWRTITRTAVAAPVLGFAALLAFAGPAAAAEGSVQAGLAPVPVNPVDGSGQAMVEISGTTLSFTLAAQGLLDGVPHAAHIHFGETARNECPTVADNNAAPLSGETNEHDHFTTTEGAPAYGEIVVSLTKTGDTSPDSGLAVDRFAVGSEFEYSRGDVQVTEELAEDILSGESVVVIHGVDYDGDGTFSPGDRGVSDLDATLPGEATDPALCGVLNASQMGTMPAGGVETGAGSTTGTENVGLIGAGVGAVAAAGGVALFARRRFATDN</sequence>
<gene>
    <name evidence="4" type="ORF">SAMN06272737_14622</name>
</gene>
<dbReference type="Proteomes" id="UP000198403">
    <property type="component" value="Unassembled WGS sequence"/>
</dbReference>
<feature type="signal peptide" evidence="2">
    <location>
        <begin position="1"/>
        <end position="35"/>
    </location>
</feature>
<dbReference type="OrthoDB" id="2991218at2"/>
<feature type="transmembrane region" description="Helical" evidence="1">
    <location>
        <begin position="246"/>
        <end position="266"/>
    </location>
</feature>
<feature type="chain" id="PRO_5012602133" evidence="2">
    <location>
        <begin position="36"/>
        <end position="274"/>
    </location>
</feature>
<keyword evidence="2" id="KW-0732">Signal</keyword>
<evidence type="ECO:0000259" key="3">
    <source>
        <dbReference type="Pfam" id="PF07452"/>
    </source>
</evidence>
<keyword evidence="1" id="KW-1133">Transmembrane helix</keyword>
<dbReference type="InterPro" id="IPR010895">
    <property type="entry name" value="CHRD"/>
</dbReference>
<evidence type="ECO:0000313" key="5">
    <source>
        <dbReference type="Proteomes" id="UP000198403"/>
    </source>
</evidence>
<dbReference type="EMBL" id="FZNO01000046">
    <property type="protein sequence ID" value="SNR95596.1"/>
    <property type="molecule type" value="Genomic_DNA"/>
</dbReference>
<organism evidence="4 5">
    <name type="scientific">Blastococcus mobilis</name>
    <dbReference type="NCBI Taxonomy" id="1938746"/>
    <lineage>
        <taxon>Bacteria</taxon>
        <taxon>Bacillati</taxon>
        <taxon>Actinomycetota</taxon>
        <taxon>Actinomycetes</taxon>
        <taxon>Geodermatophilales</taxon>
        <taxon>Geodermatophilaceae</taxon>
        <taxon>Blastococcus</taxon>
    </lineage>
</organism>
<evidence type="ECO:0000313" key="4">
    <source>
        <dbReference type="EMBL" id="SNR95596.1"/>
    </source>
</evidence>
<protein>
    <submittedName>
        <fullName evidence="4">CHRD domain-containing protein</fullName>
    </submittedName>
</protein>
<keyword evidence="1" id="KW-0472">Membrane</keyword>
<evidence type="ECO:0000256" key="2">
    <source>
        <dbReference type="SAM" id="SignalP"/>
    </source>
</evidence>